<dbReference type="EMBL" id="JAWWNJ010000083">
    <property type="protein sequence ID" value="KAK7001363.1"/>
    <property type="molecule type" value="Genomic_DNA"/>
</dbReference>
<keyword evidence="3" id="KW-1185">Reference proteome</keyword>
<organism evidence="2 3">
    <name type="scientific">Favolaschia claudopus</name>
    <dbReference type="NCBI Taxonomy" id="2862362"/>
    <lineage>
        <taxon>Eukaryota</taxon>
        <taxon>Fungi</taxon>
        <taxon>Dikarya</taxon>
        <taxon>Basidiomycota</taxon>
        <taxon>Agaricomycotina</taxon>
        <taxon>Agaricomycetes</taxon>
        <taxon>Agaricomycetidae</taxon>
        <taxon>Agaricales</taxon>
        <taxon>Marasmiineae</taxon>
        <taxon>Mycenaceae</taxon>
        <taxon>Favolaschia</taxon>
    </lineage>
</organism>
<proteinExistence type="predicted"/>
<feature type="region of interest" description="Disordered" evidence="1">
    <location>
        <begin position="403"/>
        <end position="426"/>
    </location>
</feature>
<feature type="non-terminal residue" evidence="2">
    <location>
        <position position="426"/>
    </location>
</feature>
<name>A0AAW0A731_9AGAR</name>
<evidence type="ECO:0000313" key="3">
    <source>
        <dbReference type="Proteomes" id="UP001362999"/>
    </source>
</evidence>
<dbReference type="Gene3D" id="3.80.10.10">
    <property type="entry name" value="Ribonuclease Inhibitor"/>
    <property type="match status" value="1"/>
</dbReference>
<evidence type="ECO:0000256" key="1">
    <source>
        <dbReference type="SAM" id="MobiDB-lite"/>
    </source>
</evidence>
<accession>A0AAW0A731</accession>
<dbReference type="AlphaFoldDB" id="A0AAW0A731"/>
<protein>
    <submittedName>
        <fullName evidence="2">Uncharacterized protein</fullName>
    </submittedName>
</protein>
<dbReference type="Proteomes" id="UP001362999">
    <property type="component" value="Unassembled WGS sequence"/>
</dbReference>
<comment type="caution">
    <text evidence="2">The sequence shown here is derived from an EMBL/GenBank/DDBJ whole genome shotgun (WGS) entry which is preliminary data.</text>
</comment>
<evidence type="ECO:0000313" key="2">
    <source>
        <dbReference type="EMBL" id="KAK7001363.1"/>
    </source>
</evidence>
<dbReference type="InterPro" id="IPR032675">
    <property type="entry name" value="LRR_dom_sf"/>
</dbReference>
<gene>
    <name evidence="2" type="ORF">R3P38DRAFT_3048738</name>
</gene>
<reference evidence="2 3" key="1">
    <citation type="journal article" date="2024" name="J Genomics">
        <title>Draft genome sequencing and assembly of Favolaschia claudopus CIRM-BRFM 2984 isolated from oak limbs.</title>
        <authorList>
            <person name="Navarro D."/>
            <person name="Drula E."/>
            <person name="Chaduli D."/>
            <person name="Cazenave R."/>
            <person name="Ahrendt S."/>
            <person name="Wang J."/>
            <person name="Lipzen A."/>
            <person name="Daum C."/>
            <person name="Barry K."/>
            <person name="Grigoriev I.V."/>
            <person name="Favel A."/>
            <person name="Rosso M.N."/>
            <person name="Martin F."/>
        </authorList>
    </citation>
    <scope>NUCLEOTIDE SEQUENCE [LARGE SCALE GENOMIC DNA]</scope>
    <source>
        <strain evidence="2 3">CIRM-BRFM 2984</strain>
    </source>
</reference>
<sequence>MPRLWASLHIPVDFIIAKDSRSSAVDQWLNRAAVGSMSLSICDTSGGWGWASPPNFAQTIDTLLKSLARSSASWQNIEFKDMVPATADALAAIEPLHHLKSFKFTGDPSHLSRFNFLNGPRLQAVTLHSESDFNLNLTQTLPIAWHQLTHLVIQTTHSGDHSLSLGNMILLLGKCPQLVSFRVTLANDEFESSFEYGSLSILMPFLETFVVPPFYILPRWYFTCITHCVSMPQLRHLHVPIAKINSQSDHFSLASAGTKLPLVEDLTIYLGSFAPQGLLESLRAFPWLTTLVADAHMWTQWNTANGGPPTESCGTPLLLEILTDTLICPRLQVLKVRNSLRLSKSALNAFLSARVKLEVPNRLCRFSIAFQSAWDDIEMPSLSSTETQFYLAEGLHVSISGTASPRGSEVYAPSPWIGLPGDESES</sequence>